<feature type="compositionally biased region" description="Low complexity" evidence="1">
    <location>
        <begin position="654"/>
        <end position="666"/>
    </location>
</feature>
<keyword evidence="3" id="KW-1185">Reference proteome</keyword>
<evidence type="ECO:0000313" key="2">
    <source>
        <dbReference type="EMBL" id="ORZ02720.1"/>
    </source>
</evidence>
<feature type="compositionally biased region" description="Low complexity" evidence="1">
    <location>
        <begin position="386"/>
        <end position="399"/>
    </location>
</feature>
<feature type="compositionally biased region" description="Low complexity" evidence="1">
    <location>
        <begin position="781"/>
        <end position="793"/>
    </location>
</feature>
<dbReference type="AlphaFoldDB" id="A0A1X2HT14"/>
<feature type="compositionally biased region" description="Basic and acidic residues" evidence="1">
    <location>
        <begin position="235"/>
        <end position="248"/>
    </location>
</feature>
<feature type="compositionally biased region" description="Basic residues" evidence="1">
    <location>
        <begin position="285"/>
        <end position="296"/>
    </location>
</feature>
<accession>A0A1X2HT14</accession>
<feature type="region of interest" description="Disordered" evidence="1">
    <location>
        <begin position="1"/>
        <end position="42"/>
    </location>
</feature>
<dbReference type="OMA" id="QKIASTH"/>
<dbReference type="OrthoDB" id="2290389at2759"/>
<dbReference type="Proteomes" id="UP000242180">
    <property type="component" value="Unassembled WGS sequence"/>
</dbReference>
<feature type="compositionally biased region" description="Basic residues" evidence="1">
    <location>
        <begin position="577"/>
        <end position="598"/>
    </location>
</feature>
<proteinExistence type="predicted"/>
<feature type="compositionally biased region" description="Basic and acidic residues" evidence="1">
    <location>
        <begin position="632"/>
        <end position="646"/>
    </location>
</feature>
<gene>
    <name evidence="2" type="ORF">BCR43DRAFT_559587</name>
</gene>
<feature type="compositionally biased region" description="Polar residues" evidence="1">
    <location>
        <begin position="60"/>
        <end position="88"/>
    </location>
</feature>
<feature type="compositionally biased region" description="Acidic residues" evidence="1">
    <location>
        <begin position="504"/>
        <end position="515"/>
    </location>
</feature>
<reference evidence="2 3" key="1">
    <citation type="submission" date="2016-07" db="EMBL/GenBank/DDBJ databases">
        <title>Pervasive Adenine N6-methylation of Active Genes in Fungi.</title>
        <authorList>
            <consortium name="DOE Joint Genome Institute"/>
            <person name="Mondo S.J."/>
            <person name="Dannebaum R.O."/>
            <person name="Kuo R.C."/>
            <person name="Labutti K."/>
            <person name="Haridas S."/>
            <person name="Kuo A."/>
            <person name="Salamov A."/>
            <person name="Ahrendt S.R."/>
            <person name="Lipzen A."/>
            <person name="Sullivan W."/>
            <person name="Andreopoulos W.B."/>
            <person name="Clum A."/>
            <person name="Lindquist E."/>
            <person name="Daum C."/>
            <person name="Ramamoorthy G.K."/>
            <person name="Gryganskyi A."/>
            <person name="Culley D."/>
            <person name="Magnuson J.K."/>
            <person name="James T.Y."/>
            <person name="O'Malley M.A."/>
            <person name="Stajich J.E."/>
            <person name="Spatafora J.W."/>
            <person name="Visel A."/>
            <person name="Grigoriev I.V."/>
        </authorList>
    </citation>
    <scope>NUCLEOTIDE SEQUENCE [LARGE SCALE GENOMIC DNA]</scope>
    <source>
        <strain evidence="2 3">NRRL 2496</strain>
    </source>
</reference>
<feature type="compositionally biased region" description="Basic and acidic residues" evidence="1">
    <location>
        <begin position="461"/>
        <end position="477"/>
    </location>
</feature>
<feature type="compositionally biased region" description="Basic and acidic residues" evidence="1">
    <location>
        <begin position="491"/>
        <end position="503"/>
    </location>
</feature>
<evidence type="ECO:0000313" key="3">
    <source>
        <dbReference type="Proteomes" id="UP000242180"/>
    </source>
</evidence>
<feature type="region of interest" description="Disordered" evidence="1">
    <location>
        <begin position="704"/>
        <end position="819"/>
    </location>
</feature>
<name>A0A1X2HT14_SYNRA</name>
<feature type="region of interest" description="Disordered" evidence="1">
    <location>
        <begin position="831"/>
        <end position="854"/>
    </location>
</feature>
<comment type="caution">
    <text evidence="2">The sequence shown here is derived from an EMBL/GenBank/DDBJ whole genome shotgun (WGS) entry which is preliminary data.</text>
</comment>
<feature type="compositionally biased region" description="Low complexity" evidence="1">
    <location>
        <begin position="409"/>
        <end position="418"/>
    </location>
</feature>
<feature type="compositionally biased region" description="Basic and acidic residues" evidence="1">
    <location>
        <begin position="831"/>
        <end position="848"/>
    </location>
</feature>
<protein>
    <submittedName>
        <fullName evidence="2">Uncharacterized protein</fullName>
    </submittedName>
</protein>
<evidence type="ECO:0000256" key="1">
    <source>
        <dbReference type="SAM" id="MobiDB-lite"/>
    </source>
</evidence>
<feature type="region of interest" description="Disordered" evidence="1">
    <location>
        <begin position="54"/>
        <end position="666"/>
    </location>
</feature>
<feature type="compositionally biased region" description="Basic and acidic residues" evidence="1">
    <location>
        <begin position="735"/>
        <end position="760"/>
    </location>
</feature>
<feature type="compositionally biased region" description="Polar residues" evidence="1">
    <location>
        <begin position="538"/>
        <end position="548"/>
    </location>
</feature>
<dbReference type="EMBL" id="MCGN01000001">
    <property type="protein sequence ID" value="ORZ02720.1"/>
    <property type="molecule type" value="Genomic_DNA"/>
</dbReference>
<feature type="compositionally biased region" description="Polar residues" evidence="1">
    <location>
        <begin position="359"/>
        <end position="370"/>
    </location>
</feature>
<organism evidence="2 3">
    <name type="scientific">Syncephalastrum racemosum</name>
    <name type="common">Filamentous fungus</name>
    <dbReference type="NCBI Taxonomy" id="13706"/>
    <lineage>
        <taxon>Eukaryota</taxon>
        <taxon>Fungi</taxon>
        <taxon>Fungi incertae sedis</taxon>
        <taxon>Mucoromycota</taxon>
        <taxon>Mucoromycotina</taxon>
        <taxon>Mucoromycetes</taxon>
        <taxon>Mucorales</taxon>
        <taxon>Syncephalastraceae</taxon>
        <taxon>Syncephalastrum</taxon>
    </lineage>
</organism>
<feature type="compositionally biased region" description="Basic residues" evidence="1">
    <location>
        <begin position="794"/>
        <end position="803"/>
    </location>
</feature>
<dbReference type="InParanoid" id="A0A1X2HT14"/>
<sequence length="854" mass="98469">MTRAMDSEDMPPDYDQSFAKDDDDRESLSLFGSPLSRYNGRYSDDVYRSLVRESPPANFGTRTLQSEMSSIHPIMQSTPKLASTSTRSPHVHSPTMRQSKTTQNTSPRSYKQRQSPYKPSLDEYESVLPDNHDDIDNDDYNEKDNANTSLALVPTPPGDLRSRIAQGASMYHSHISSDKSSKSYELPSSPVLKTYYSSPLRSKIRDGSFRRLAHTPSPSEPRIRSPLTRLPSLRSTKEKEQEKGREEEEKQGEDEEQRNFYKDHVSPSSFLEMDLPNTPSAPERHPRRAIRSPAKHLLKDYQDDIEDDLLNRTSPKHRHSSPKQSTPKENSPKHRSPKHALSAQHASPKYVSPRRIVSHHSSPLKSTEGSPNFFRNRPLQNYSNESPPRLIPRLSPRASPQERSNFRYEQLQKLQQQTEETKTNGADPIPGHEPEHEPEPERESEVESEPEPEPEPGNVHEPVRPIEMGRKLSHQEPVEELAYSPPIPVHEPIHEDNDHMRDEENGDREIEEDHIEELSLSPPRSPPLPESSRVPSYMRSTASYTSRFTAREQPGALFTPVQKPYQPPLTQPDHLHSHYQRQRHQPTRQPHQPRHPRHGQAERVVKDLPPPPPASQPTEHHRSLPSYMRSTESYKGRVRDPVERVRSGRITKPSSRSSHGSSRFRSSTRINAMDEIKNELDENDSYVPLAARIKMFERGLGNGIKPAPQLKDTQQKIASTHAPHQLTRPRSPKFHTRERPLIQRTQDDAHHRSHEREGGSAKRAHVQAAIGHGQEVENVAEQQPEHQQQQRQQHQQRRKHKIRSSQPFKFATDDRIRHRRQVFQAKLKLWKDKEQQDRRSLTRTEAGRVRKRRV</sequence>
<feature type="compositionally biased region" description="Polar residues" evidence="1">
    <location>
        <begin position="95"/>
        <end position="117"/>
    </location>
</feature>
<feature type="compositionally biased region" description="Basic and acidic residues" evidence="1">
    <location>
        <begin position="130"/>
        <end position="145"/>
    </location>
</feature>
<feature type="compositionally biased region" description="Basic and acidic residues" evidence="1">
    <location>
        <begin position="430"/>
        <end position="445"/>
    </location>
</feature>